<evidence type="ECO:0000313" key="14">
    <source>
        <dbReference type="Proteomes" id="UP000028302"/>
    </source>
</evidence>
<dbReference type="SUPFAM" id="SSF47005">
    <property type="entry name" value="Peripheral subunit-binding domain of 2-oxo acid dehydrogenase complex"/>
    <property type="match status" value="1"/>
</dbReference>
<comment type="catalytic activity">
    <reaction evidence="8 9">
        <text>N(6)-[(R)-dihydrolipoyl]-L-lysyl-[protein] + acetyl-CoA = N(6)-[(R)-S(8)-acetyldihydrolipoyl]-L-lysyl-[protein] + CoA</text>
        <dbReference type="Rhea" id="RHEA:17017"/>
        <dbReference type="Rhea" id="RHEA-COMP:10475"/>
        <dbReference type="Rhea" id="RHEA-COMP:10478"/>
        <dbReference type="ChEBI" id="CHEBI:57287"/>
        <dbReference type="ChEBI" id="CHEBI:57288"/>
        <dbReference type="ChEBI" id="CHEBI:83100"/>
        <dbReference type="ChEBI" id="CHEBI:83111"/>
        <dbReference type="EC" id="2.3.1.12"/>
    </reaction>
</comment>
<dbReference type="InterPro" id="IPR001078">
    <property type="entry name" value="2-oxoacid_DH_actylTfrase"/>
</dbReference>
<dbReference type="InterPro" id="IPR003016">
    <property type="entry name" value="2-oxoA_DH_lipoyl-BS"/>
</dbReference>
<feature type="compositionally biased region" description="Low complexity" evidence="10">
    <location>
        <begin position="209"/>
        <end position="234"/>
    </location>
</feature>
<evidence type="ECO:0000259" key="12">
    <source>
        <dbReference type="PROSITE" id="PS51826"/>
    </source>
</evidence>
<evidence type="ECO:0000256" key="9">
    <source>
        <dbReference type="RuleBase" id="RU361137"/>
    </source>
</evidence>
<evidence type="ECO:0000259" key="11">
    <source>
        <dbReference type="PROSITE" id="PS50968"/>
    </source>
</evidence>
<dbReference type="GO" id="GO:0006086">
    <property type="term" value="P:pyruvate decarboxylation to acetyl-CoA"/>
    <property type="evidence" value="ECO:0007669"/>
    <property type="project" value="UniProtKB-UniRule"/>
</dbReference>
<organism evidence="13 14">
    <name type="scientific">Salinisphaera hydrothermalis (strain C41B8)</name>
    <dbReference type="NCBI Taxonomy" id="1304275"/>
    <lineage>
        <taxon>Bacteria</taxon>
        <taxon>Pseudomonadati</taxon>
        <taxon>Pseudomonadota</taxon>
        <taxon>Gammaproteobacteria</taxon>
        <taxon>Salinisphaerales</taxon>
        <taxon>Salinisphaeraceae</taxon>
        <taxon>Salinisphaera</taxon>
    </lineage>
</organism>
<evidence type="ECO:0000256" key="1">
    <source>
        <dbReference type="ARBA" id="ARBA00007317"/>
    </source>
</evidence>
<dbReference type="InterPro" id="IPR004167">
    <property type="entry name" value="PSBD"/>
</dbReference>
<feature type="domain" description="Lipoyl-binding" evidence="11">
    <location>
        <begin position="3"/>
        <end position="77"/>
    </location>
</feature>
<dbReference type="NCBIfam" id="TIGR01348">
    <property type="entry name" value="PDHac_trf_long"/>
    <property type="match status" value="1"/>
</dbReference>
<keyword evidence="14" id="KW-1185">Reference proteome</keyword>
<protein>
    <recommendedName>
        <fullName evidence="9">Acetyltransferase component of pyruvate dehydrogenase complex</fullName>
        <ecNumber evidence="9">2.3.1.12</ecNumber>
    </recommendedName>
</protein>
<evidence type="ECO:0000256" key="10">
    <source>
        <dbReference type="SAM" id="MobiDB-lite"/>
    </source>
</evidence>
<keyword evidence="4" id="KW-0677">Repeat</keyword>
<dbReference type="Gene3D" id="2.40.50.100">
    <property type="match status" value="2"/>
</dbReference>
<dbReference type="EC" id="2.3.1.12" evidence="9"/>
<comment type="cofactor">
    <cofactor evidence="9">
        <name>(R)-lipoate</name>
        <dbReference type="ChEBI" id="CHEBI:83088"/>
    </cofactor>
    <text evidence="9">Binds 2 lipoyl cofactors covalently.</text>
</comment>
<dbReference type="EMBL" id="APNK01000014">
    <property type="protein sequence ID" value="KEZ77281.1"/>
    <property type="molecule type" value="Genomic_DNA"/>
</dbReference>
<dbReference type="eggNOG" id="COG0508">
    <property type="taxonomic scope" value="Bacteria"/>
</dbReference>
<evidence type="ECO:0000313" key="13">
    <source>
        <dbReference type="EMBL" id="KEZ77281.1"/>
    </source>
</evidence>
<evidence type="ECO:0000256" key="5">
    <source>
        <dbReference type="ARBA" id="ARBA00022823"/>
    </source>
</evidence>
<evidence type="ECO:0000256" key="3">
    <source>
        <dbReference type="ARBA" id="ARBA00022679"/>
    </source>
</evidence>
<comment type="similarity">
    <text evidence="1 9">Belongs to the 2-oxoacid dehydrogenase family.</text>
</comment>
<name>A0A084IKP7_SALHC</name>
<feature type="domain" description="Peripheral subunit-binding (PSBD)" evidence="12">
    <location>
        <begin position="289"/>
        <end position="326"/>
    </location>
</feature>
<dbReference type="InterPro" id="IPR000089">
    <property type="entry name" value="Biotin_lipoyl"/>
</dbReference>
<feature type="region of interest" description="Disordered" evidence="10">
    <location>
        <begin position="63"/>
        <end position="135"/>
    </location>
</feature>
<dbReference type="CDD" id="cd06849">
    <property type="entry name" value="lipoyl_domain"/>
    <property type="match status" value="2"/>
</dbReference>
<dbReference type="PANTHER" id="PTHR43178:SF2">
    <property type="entry name" value="DIHYDROLIPOYLLYSINE-RESIDUE ACETYLTRANSFERASE COMPONENT OF PYRUVATE DEHYDROGENASE COMPLEX"/>
    <property type="match status" value="1"/>
</dbReference>
<dbReference type="InterPro" id="IPR050743">
    <property type="entry name" value="2-oxoacid_DH_E2_comp"/>
</dbReference>
<dbReference type="STRING" id="1304275.C41B8_10485"/>
<dbReference type="FunFam" id="2.40.50.100:FF:000009">
    <property type="entry name" value="Acetyltransferase component of pyruvate dehydrogenase complex"/>
    <property type="match status" value="2"/>
</dbReference>
<dbReference type="GO" id="GO:0004742">
    <property type="term" value="F:dihydrolipoyllysine-residue acetyltransferase activity"/>
    <property type="evidence" value="ECO:0007669"/>
    <property type="project" value="UniProtKB-UniRule"/>
</dbReference>
<dbReference type="Gene3D" id="3.30.559.10">
    <property type="entry name" value="Chloramphenicol acetyltransferase-like domain"/>
    <property type="match status" value="1"/>
</dbReference>
<keyword evidence="5 9" id="KW-0450">Lipoyl</keyword>
<dbReference type="SUPFAM" id="SSF52777">
    <property type="entry name" value="CoA-dependent acyltransferases"/>
    <property type="match status" value="1"/>
</dbReference>
<feature type="region of interest" description="Disordered" evidence="10">
    <location>
        <begin position="150"/>
        <end position="293"/>
    </location>
</feature>
<dbReference type="Pfam" id="PF02817">
    <property type="entry name" value="E3_binding"/>
    <property type="match status" value="1"/>
</dbReference>
<dbReference type="Pfam" id="PF00198">
    <property type="entry name" value="2-oxoacid_dh"/>
    <property type="match status" value="1"/>
</dbReference>
<sequence>MAAQEIKVPDIGDFDSVEVIEVLVSEGDTVEQEQPLITLESDKATLEVPSTAAGKITELKVKEGSTVSEGDVIALVEAAEDDGDSDGDEPESDDSDDAQAEQKADESDEQPSDDQAEGDASGGGETVEVKVPDIGDFDSVEVIEVLVAEGDTVEKEQPLITLESDKATLEVPSSAAGTISELKVKEGSTVSEGDVIALVQSSGGGQSSGGQSQKKSGGDQQSASQSQAPSGSGKAAKKDDDKDSEEPSKSRSGTASKDDKPLDRSAQAASGGDPSKLKSVDEERFGKAHASPSVRKYARELGADLGKVQGSGHKGRITFEDVQSYVKGALDQVQSGKGAGTAAPAGGGGGVPAQPDIDFSQFGEVEITELPRIRKISAKAVHKNWLLIPHVTQFDTADITEMEQFRQANKEKAKADGVKLTPLAFLLKAAAAALKQFPDLNSSLTADGESLVHKKYVNIAVAVDTPGGLLMPVIKDVDKKGIYEIARDLDDVSSRARDGKIKGDDMKGACFSISSLGGVGGTAFTPIVNSPEVGILGVSKHSWQPVWNGSEFEPRLILPLSFSYDHRVIDGAKAARITGFISEKLSDLRTLLL</sequence>
<comment type="subunit">
    <text evidence="2 9">Forms a 24-polypeptide structural core with octahedral symmetry.</text>
</comment>
<dbReference type="AlphaFoldDB" id="A0A084IKP7"/>
<dbReference type="GO" id="GO:0031405">
    <property type="term" value="F:lipoic acid binding"/>
    <property type="evidence" value="ECO:0007669"/>
    <property type="project" value="TreeGrafter"/>
</dbReference>
<dbReference type="InterPro" id="IPR036625">
    <property type="entry name" value="E3-bd_dom_sf"/>
</dbReference>
<dbReference type="FunFam" id="3.30.559.10:FF:000004">
    <property type="entry name" value="Acetyltransferase component of pyruvate dehydrogenase complex"/>
    <property type="match status" value="1"/>
</dbReference>
<feature type="compositionally biased region" description="Basic and acidic residues" evidence="10">
    <location>
        <begin position="236"/>
        <end position="249"/>
    </location>
</feature>
<keyword evidence="3 9" id="KW-0808">Transferase</keyword>
<dbReference type="PATRIC" id="fig|1304275.5.peg.2137"/>
<dbReference type="Proteomes" id="UP000028302">
    <property type="component" value="Unassembled WGS sequence"/>
</dbReference>
<feature type="compositionally biased region" description="Basic and acidic residues" evidence="10">
    <location>
        <begin position="275"/>
        <end position="286"/>
    </location>
</feature>
<dbReference type="GO" id="GO:0045254">
    <property type="term" value="C:pyruvate dehydrogenase complex"/>
    <property type="evidence" value="ECO:0007669"/>
    <property type="project" value="UniProtKB-UniRule"/>
</dbReference>
<feature type="region of interest" description="Disordered" evidence="10">
    <location>
        <begin position="335"/>
        <end position="355"/>
    </location>
</feature>
<dbReference type="SUPFAM" id="SSF51230">
    <property type="entry name" value="Single hybrid motif"/>
    <property type="match status" value="2"/>
</dbReference>
<evidence type="ECO:0000256" key="2">
    <source>
        <dbReference type="ARBA" id="ARBA00011484"/>
    </source>
</evidence>
<dbReference type="RefSeq" id="WP_037337638.1">
    <property type="nucleotide sequence ID" value="NZ_APNK01000014.1"/>
</dbReference>
<dbReference type="Pfam" id="PF00364">
    <property type="entry name" value="Biotin_lipoyl"/>
    <property type="match status" value="2"/>
</dbReference>
<gene>
    <name evidence="13" type="ORF">C41B8_10485</name>
</gene>
<dbReference type="PROSITE" id="PS51826">
    <property type="entry name" value="PSBD"/>
    <property type="match status" value="1"/>
</dbReference>
<evidence type="ECO:0000256" key="8">
    <source>
        <dbReference type="ARBA" id="ARBA00048370"/>
    </source>
</evidence>
<proteinExistence type="inferred from homology"/>
<keyword evidence="6 9" id="KW-0012">Acyltransferase</keyword>
<evidence type="ECO:0000256" key="7">
    <source>
        <dbReference type="ARBA" id="ARBA00025211"/>
    </source>
</evidence>
<comment type="caution">
    <text evidence="13">The sequence shown here is derived from an EMBL/GenBank/DDBJ whole genome shotgun (WGS) entry which is preliminary data.</text>
</comment>
<evidence type="ECO:0000256" key="6">
    <source>
        <dbReference type="ARBA" id="ARBA00023315"/>
    </source>
</evidence>
<dbReference type="PROSITE" id="PS50968">
    <property type="entry name" value="BIOTINYL_LIPOYL"/>
    <property type="match status" value="2"/>
</dbReference>
<dbReference type="OrthoDB" id="9805770at2"/>
<feature type="compositionally biased region" description="Acidic residues" evidence="10">
    <location>
        <begin position="78"/>
        <end position="99"/>
    </location>
</feature>
<feature type="compositionally biased region" description="Basic and acidic residues" evidence="10">
    <location>
        <begin position="152"/>
        <end position="168"/>
    </location>
</feature>
<keyword evidence="13" id="KW-0670">Pyruvate</keyword>
<comment type="function">
    <text evidence="7">The pyruvate dehydrogenase complex catalyzes the overall conversion of pyruvate to acetyl-CoA and CO(2). It contains multiple copies of three enzymatic components: pyruvate dehydrogenase (E1), dihydrolipoamide acetyltransferase (E2) and lipoamide dehydrogenase (E3).</text>
</comment>
<dbReference type="InterPro" id="IPR011053">
    <property type="entry name" value="Single_hybrid_motif"/>
</dbReference>
<feature type="domain" description="Lipoyl-binding" evidence="11">
    <location>
        <begin position="126"/>
        <end position="200"/>
    </location>
</feature>
<dbReference type="InterPro" id="IPR006256">
    <property type="entry name" value="AcTrfase_Pyrv_DH_cplx"/>
</dbReference>
<reference evidence="13 14" key="1">
    <citation type="submission" date="2013-03" db="EMBL/GenBank/DDBJ databases">
        <title>Salinisphaera hydrothermalis C41B8 Genome Sequencing.</title>
        <authorList>
            <person name="Li C."/>
            <person name="Lai Q."/>
            <person name="Shao Z."/>
        </authorList>
    </citation>
    <scope>NUCLEOTIDE SEQUENCE [LARGE SCALE GENOMIC DNA]</scope>
    <source>
        <strain evidence="13 14">C41B8</strain>
    </source>
</reference>
<dbReference type="PANTHER" id="PTHR43178">
    <property type="entry name" value="DIHYDROLIPOAMIDE ACETYLTRANSFERASE COMPONENT OF PYRUVATE DEHYDROGENASE COMPLEX"/>
    <property type="match status" value="1"/>
</dbReference>
<dbReference type="PROSITE" id="PS00189">
    <property type="entry name" value="LIPOYL"/>
    <property type="match status" value="2"/>
</dbReference>
<feature type="compositionally biased region" description="Acidic residues" evidence="10">
    <location>
        <begin position="106"/>
        <end position="117"/>
    </location>
</feature>
<evidence type="ECO:0000256" key="4">
    <source>
        <dbReference type="ARBA" id="ARBA00022737"/>
    </source>
</evidence>
<dbReference type="GO" id="GO:0005737">
    <property type="term" value="C:cytoplasm"/>
    <property type="evidence" value="ECO:0007669"/>
    <property type="project" value="TreeGrafter"/>
</dbReference>
<dbReference type="InterPro" id="IPR023213">
    <property type="entry name" value="CAT-like_dom_sf"/>
</dbReference>
<accession>A0A084IKP7</accession>
<dbReference type="Gene3D" id="4.10.320.10">
    <property type="entry name" value="E3-binding domain"/>
    <property type="match status" value="1"/>
</dbReference>